<sequence>MSVPVFSRACPADGRLLTNGRYTTLLTAAGTGYSAWGQLAVSRWNADPTEDGDGFFIYLRDLENGAFWSLGQLPVPRIADSQHAQFGPGLIELTRRDGDIATRLDVCVARENDIELRRVTLRNDSERPRRIELTSYIEVVLNDPAADAAHPAFSKLFVQTERVAGSNVLLARRRPRAATEPPCWLVHALVGASQINQPSQYETDRARFIGRGYTLAAPRALVDTEPLSETIGNVLDPIVSWRQVVELAPGAEAQLTFLLGAGIDRPTAVALAERYAATALIEAEFQAARGDQPLADLSSAALDPPHAEAFSPPNLQQRDPKASATAILSESDSESEDELLQFWNGHGGFSADGREYVIRIRPDAGGRPQLPPQPWTNVIANPNFGFLASETGAGYTWSQNSRENRLTPWYNDPVLDPHGEALYLRDEDSGTFWSLQPGPCPQPVPYEARHGFGYSCYRHTSQGLEQEVCVFVPREDPVKLALIRLRNLGDTPRCLSLFAYWRLVLGVLPTDYMNELRVLRDPASGALFAENRNREFTGRIAFAAVSQSDKPVYMTGDRATFLGTHGDPARPLALAQGPTLTERLGSGIDPCFALQTVIELEPGATVERVLLLGEADDADQARRLIDRYHRVNAATRALGEVQTFWRHWLGGVQIQTPTPALDVMVNGWLAYQTLACRLWGRSAFYQSGGAYGFRDQLQDAAALLYHDPGLTRQQLLLHAAHQFQEGDVMHWWHPPTGCGIRTRFSDDLLWLPWLAAFYARATGDWGLFGKSAPFLKARLLEPGEDEAFLVPEDSGESGSLYEHCCRALDRSLTQGIHGLPLMGSGDWNDGMNRVGRQGRGESVWMGFFLYTILGDFIPVCGQRGDFSRARRYAGFRSHLATALNEHGWDGEWYRRAWYDDGAVLGSAASDECQIDALAQAWAVISKAAPCERAASALDAVERYLVAEQEGLIRLLTPPFERTPHDPGYIKGYVAGVRENGGQYTHAALWVVRALAEMGRRDRALCLLEMLSPISRTRRPEQVATYRVEPFVVVADIYGVAPHIGRGGWTWYTGSAGWMLRVALESILGLEPHEGDHIRLQPRIPDSWPGFRLQYRLLDGETLYDVDVHNPDGAAKRVVAVTIDGRPGLVEQGAARIPWLRDGNTHPVVVTLGGAVDEPTELAITQP</sequence>
<evidence type="ECO:0000259" key="4">
    <source>
        <dbReference type="Pfam" id="PF06165"/>
    </source>
</evidence>
<dbReference type="PANTHER" id="PTHR37469">
    <property type="entry name" value="CELLOBIONIC ACID PHOSPHORYLASE-RELATED"/>
    <property type="match status" value="1"/>
</dbReference>
<dbReference type="PANTHER" id="PTHR37469:SF2">
    <property type="entry name" value="CELLOBIONIC ACID PHOSPHORYLASE"/>
    <property type="match status" value="1"/>
</dbReference>
<accession>W6M3Z3</accession>
<dbReference type="SUPFAM" id="SSF74650">
    <property type="entry name" value="Galactose mutarotase-like"/>
    <property type="match status" value="2"/>
</dbReference>
<evidence type="ECO:0000313" key="7">
    <source>
        <dbReference type="Proteomes" id="UP000035760"/>
    </source>
</evidence>
<evidence type="ECO:0000256" key="1">
    <source>
        <dbReference type="ARBA" id="ARBA00022676"/>
    </source>
</evidence>
<keyword evidence="7" id="KW-1185">Reference proteome</keyword>
<organism evidence="6 7">
    <name type="scientific">Candidatus Competibacter denitrificans Run_A_D11</name>
    <dbReference type="NCBI Taxonomy" id="1400863"/>
    <lineage>
        <taxon>Bacteria</taxon>
        <taxon>Pseudomonadati</taxon>
        <taxon>Pseudomonadota</taxon>
        <taxon>Gammaproteobacteria</taxon>
        <taxon>Candidatus Competibacteraceae</taxon>
        <taxon>Candidatus Competibacter</taxon>
    </lineage>
</organism>
<name>W6M3Z3_9GAMM</name>
<dbReference type="EMBL" id="CBTJ020000020">
    <property type="protein sequence ID" value="CDI01234.1"/>
    <property type="molecule type" value="Genomic_DNA"/>
</dbReference>
<reference evidence="6" key="1">
    <citation type="submission" date="2013-07" db="EMBL/GenBank/DDBJ databases">
        <authorList>
            <person name="McIlroy S."/>
        </authorList>
    </citation>
    <scope>NUCLEOTIDE SEQUENCE [LARGE SCALE GENOMIC DNA]</scope>
    <source>
        <strain evidence="6">Run_A_D11</strain>
    </source>
</reference>
<dbReference type="InterPro" id="IPR037820">
    <property type="entry name" value="GH94N_NdvB"/>
</dbReference>
<dbReference type="Gene3D" id="2.70.98.40">
    <property type="entry name" value="Glycoside hydrolase, family 65, N-terminal domain"/>
    <property type="match status" value="2"/>
</dbReference>
<evidence type="ECO:0000313" key="6">
    <source>
        <dbReference type="EMBL" id="CDI01234.1"/>
    </source>
</evidence>
<dbReference type="Gene3D" id="2.60.420.10">
    <property type="entry name" value="Maltose phosphorylase, domain 3"/>
    <property type="match status" value="1"/>
</dbReference>
<dbReference type="InterPro" id="IPR037824">
    <property type="entry name" value="GH94N_2_NdvB"/>
</dbReference>
<evidence type="ECO:0000256" key="2">
    <source>
        <dbReference type="ARBA" id="ARBA00022679"/>
    </source>
</evidence>
<keyword evidence="1" id="KW-0328">Glycosyltransferase</keyword>
<dbReference type="GO" id="GO:0016757">
    <property type="term" value="F:glycosyltransferase activity"/>
    <property type="evidence" value="ECO:0007669"/>
    <property type="project" value="UniProtKB-KW"/>
</dbReference>
<dbReference type="AlphaFoldDB" id="W6M3Z3"/>
<dbReference type="InterPro" id="IPR011013">
    <property type="entry name" value="Gal_mutarotase_sf_dom"/>
</dbReference>
<dbReference type="Pfam" id="PF17167">
    <property type="entry name" value="Glyco_hydro_94"/>
    <property type="match status" value="1"/>
</dbReference>
<dbReference type="GO" id="GO:0005975">
    <property type="term" value="P:carbohydrate metabolic process"/>
    <property type="evidence" value="ECO:0007669"/>
    <property type="project" value="InterPro"/>
</dbReference>
<dbReference type="SUPFAM" id="SSF48208">
    <property type="entry name" value="Six-hairpin glycosidases"/>
    <property type="match status" value="1"/>
</dbReference>
<reference evidence="6" key="2">
    <citation type="submission" date="2014-03" db="EMBL/GenBank/DDBJ databases">
        <title>Candidatus Competibacter-lineage genomes retrieved from metagenomes reveal functional metabolic diversity.</title>
        <authorList>
            <person name="McIlroy S.J."/>
            <person name="Albertsen M."/>
            <person name="Andresen E.K."/>
            <person name="Saunders A.M."/>
            <person name="Kristiansen R."/>
            <person name="Stokholm-Bjerregaard M."/>
            <person name="Nielsen K.L."/>
            <person name="Nielsen P.H."/>
        </authorList>
    </citation>
    <scope>NUCLEOTIDE SEQUENCE</scope>
    <source>
        <strain evidence="6">Run_A_D11</strain>
    </source>
</reference>
<feature type="domain" description="Glycosyl hydrolase 94 supersandwich" evidence="4">
    <location>
        <begin position="354"/>
        <end position="630"/>
    </location>
</feature>
<feature type="domain" description="Glycosyl hydrolase 94 catalytic" evidence="5">
    <location>
        <begin position="644"/>
        <end position="1068"/>
    </location>
</feature>
<dbReference type="STRING" id="1400863.BN873_150022"/>
<dbReference type="CDD" id="cd11756">
    <property type="entry name" value="GH94N_ChvB_NdvB_1_like"/>
    <property type="match status" value="1"/>
</dbReference>
<protein>
    <submittedName>
        <fullName evidence="6">Carbohydrate binding protein</fullName>
    </submittedName>
</protein>
<dbReference type="OrthoDB" id="9769991at2"/>
<keyword evidence="2" id="KW-0808">Transferase</keyword>
<dbReference type="InterPro" id="IPR052047">
    <property type="entry name" value="GH94_Enzymes"/>
</dbReference>
<dbReference type="Gene3D" id="1.50.10.10">
    <property type="match status" value="1"/>
</dbReference>
<dbReference type="InterPro" id="IPR033432">
    <property type="entry name" value="GH94_catalytic"/>
</dbReference>
<dbReference type="InterPro" id="IPR037018">
    <property type="entry name" value="GH65_N"/>
</dbReference>
<dbReference type="GO" id="GO:0030246">
    <property type="term" value="F:carbohydrate binding"/>
    <property type="evidence" value="ECO:0007669"/>
    <property type="project" value="InterPro"/>
</dbReference>
<dbReference type="InterPro" id="IPR012341">
    <property type="entry name" value="6hp_glycosidase-like_sf"/>
</dbReference>
<evidence type="ECO:0000256" key="3">
    <source>
        <dbReference type="SAM" id="MobiDB-lite"/>
    </source>
</evidence>
<gene>
    <name evidence="6" type="ORF">BN873_150022</name>
</gene>
<dbReference type="Pfam" id="PF06165">
    <property type="entry name" value="GH94_b-supersand"/>
    <property type="match status" value="2"/>
</dbReference>
<comment type="caution">
    <text evidence="6">The sequence shown here is derived from an EMBL/GenBank/DDBJ whole genome shotgun (WGS) entry which is preliminary data.</text>
</comment>
<dbReference type="RefSeq" id="WP_071243964.1">
    <property type="nucleotide sequence ID" value="NZ_CBTJ020000020.1"/>
</dbReference>
<dbReference type="SMART" id="SM01068">
    <property type="entry name" value="CBM_X"/>
    <property type="match status" value="2"/>
</dbReference>
<dbReference type="CDD" id="cd11753">
    <property type="entry name" value="GH94N_ChvB_NdvB_2_like"/>
    <property type="match status" value="1"/>
</dbReference>
<dbReference type="InterPro" id="IPR010383">
    <property type="entry name" value="Glyco_hydrolase_94_b-supersand"/>
</dbReference>
<proteinExistence type="predicted"/>
<feature type="region of interest" description="Disordered" evidence="3">
    <location>
        <begin position="296"/>
        <end position="320"/>
    </location>
</feature>
<feature type="domain" description="Glycosyl hydrolase 94 supersandwich" evidence="4">
    <location>
        <begin position="16"/>
        <end position="276"/>
    </location>
</feature>
<evidence type="ECO:0000259" key="5">
    <source>
        <dbReference type="Pfam" id="PF17167"/>
    </source>
</evidence>
<dbReference type="Proteomes" id="UP000035760">
    <property type="component" value="Unassembled WGS sequence"/>
</dbReference>
<dbReference type="InterPro" id="IPR008928">
    <property type="entry name" value="6-hairpin_glycosidase_sf"/>
</dbReference>